<evidence type="ECO:0000313" key="4">
    <source>
        <dbReference type="Proteomes" id="UP000635245"/>
    </source>
</evidence>
<dbReference type="SUPFAM" id="SSF50494">
    <property type="entry name" value="Trypsin-like serine proteases"/>
    <property type="match status" value="1"/>
</dbReference>
<feature type="chain" id="PRO_5037345555" evidence="2">
    <location>
        <begin position="27"/>
        <end position="288"/>
    </location>
</feature>
<dbReference type="PROSITE" id="PS00134">
    <property type="entry name" value="TRYPSIN_HIS"/>
    <property type="match status" value="1"/>
</dbReference>
<dbReference type="InterPro" id="IPR018114">
    <property type="entry name" value="TRYPSIN_HIS"/>
</dbReference>
<feature type="signal peptide" evidence="2">
    <location>
        <begin position="1"/>
        <end position="26"/>
    </location>
</feature>
<evidence type="ECO:0000256" key="1">
    <source>
        <dbReference type="ARBA" id="ARBA00022729"/>
    </source>
</evidence>
<reference evidence="3" key="1">
    <citation type="submission" date="2020-12" db="EMBL/GenBank/DDBJ databases">
        <title>Prauserella sp. ASG 168, a novel actinomycete isolated from cave rock.</title>
        <authorList>
            <person name="Suriyachadkun C."/>
        </authorList>
    </citation>
    <scope>NUCLEOTIDE SEQUENCE</scope>
    <source>
        <strain evidence="3">ASG 168</strain>
    </source>
</reference>
<name>A0A934QLW9_9PSEU</name>
<dbReference type="InterPro" id="IPR009003">
    <property type="entry name" value="Peptidase_S1_PA"/>
</dbReference>
<keyword evidence="4" id="KW-1185">Reference proteome</keyword>
<accession>A0A934QLW9</accession>
<dbReference type="EMBL" id="JAENJH010000001">
    <property type="protein sequence ID" value="MBK1783757.1"/>
    <property type="molecule type" value="Genomic_DNA"/>
</dbReference>
<dbReference type="GO" id="GO:0006508">
    <property type="term" value="P:proteolysis"/>
    <property type="evidence" value="ECO:0007669"/>
    <property type="project" value="InterPro"/>
</dbReference>
<dbReference type="InterPro" id="IPR050966">
    <property type="entry name" value="Glutamyl_endopeptidase"/>
</dbReference>
<evidence type="ECO:0000313" key="3">
    <source>
        <dbReference type="EMBL" id="MBK1783757.1"/>
    </source>
</evidence>
<dbReference type="Pfam" id="PF13365">
    <property type="entry name" value="Trypsin_2"/>
    <property type="match status" value="1"/>
</dbReference>
<proteinExistence type="predicted"/>
<dbReference type="Gene3D" id="2.40.10.10">
    <property type="entry name" value="Trypsin-like serine proteases"/>
    <property type="match status" value="2"/>
</dbReference>
<dbReference type="AlphaFoldDB" id="A0A934QLW9"/>
<keyword evidence="1 2" id="KW-0732">Signal</keyword>
<comment type="caution">
    <text evidence="3">The sequence shown here is derived from an EMBL/GenBank/DDBJ whole genome shotgun (WGS) entry which is preliminary data.</text>
</comment>
<evidence type="ECO:0000256" key="2">
    <source>
        <dbReference type="SAM" id="SignalP"/>
    </source>
</evidence>
<sequence length="288" mass="30173">MRLTRSLALLAVLVGASAVTSAPASAAEEPPVVTEYTAQQREDALAHWTPERMRDAAKSEATQDTGPLTKEWKDTPLETVGRLYFTDPDDLRDSYCTATSVAGDSGGTVVTAAHCLTSPGREDAAYGDLVFAPGYHEGEAPHGVFPVRAAAFPHEFTTTDQAGHDIGVVQVDPVDGRSLTDTVGANDVDLSGSVGEQVTTFGYPMSRPQLGQRQLYCESEAPASPTAGNLRINCDMVGGASGGPWFADFDPATRTGRLVSVTSAGVGHLDGAVFGDNARVVFDAVADK</sequence>
<organism evidence="3 4">
    <name type="scientific">Prauserella cavernicola</name>
    <dbReference type="NCBI Taxonomy" id="2800127"/>
    <lineage>
        <taxon>Bacteria</taxon>
        <taxon>Bacillati</taxon>
        <taxon>Actinomycetota</taxon>
        <taxon>Actinomycetes</taxon>
        <taxon>Pseudonocardiales</taxon>
        <taxon>Pseudonocardiaceae</taxon>
        <taxon>Prauserella</taxon>
    </lineage>
</organism>
<gene>
    <name evidence="3" type="ORF">JHE00_05400</name>
</gene>
<dbReference type="InterPro" id="IPR043504">
    <property type="entry name" value="Peptidase_S1_PA_chymotrypsin"/>
</dbReference>
<dbReference type="PANTHER" id="PTHR15462:SF19">
    <property type="entry name" value="PEPTIDASE S1 DOMAIN-CONTAINING PROTEIN"/>
    <property type="match status" value="1"/>
</dbReference>
<protein>
    <submittedName>
        <fullName evidence="3">Trypsin-like peptidase domain-containing protein</fullName>
    </submittedName>
</protein>
<dbReference type="Proteomes" id="UP000635245">
    <property type="component" value="Unassembled WGS sequence"/>
</dbReference>
<dbReference type="GO" id="GO:0004252">
    <property type="term" value="F:serine-type endopeptidase activity"/>
    <property type="evidence" value="ECO:0007669"/>
    <property type="project" value="InterPro"/>
</dbReference>
<dbReference type="RefSeq" id="WP_200315308.1">
    <property type="nucleotide sequence ID" value="NZ_JAENJH010000001.1"/>
</dbReference>
<dbReference type="PANTHER" id="PTHR15462">
    <property type="entry name" value="SERINE PROTEASE"/>
    <property type="match status" value="1"/>
</dbReference>